<evidence type="ECO:0000256" key="1">
    <source>
        <dbReference type="ARBA" id="ARBA00001946"/>
    </source>
</evidence>
<keyword evidence="5" id="KW-0812">Transmembrane</keyword>
<dbReference type="InterPro" id="IPR050469">
    <property type="entry name" value="Diguanylate_Cyclase"/>
</dbReference>
<dbReference type="GO" id="GO:0052621">
    <property type="term" value="F:diguanylate cyclase activity"/>
    <property type="evidence" value="ECO:0007669"/>
    <property type="project" value="UniProtKB-EC"/>
</dbReference>
<keyword evidence="5" id="KW-0472">Membrane</keyword>
<dbReference type="Proteomes" id="UP000029393">
    <property type="component" value="Unassembled WGS sequence"/>
</dbReference>
<feature type="transmembrane region" description="Helical" evidence="5">
    <location>
        <begin position="28"/>
        <end position="48"/>
    </location>
</feature>
<dbReference type="PANTHER" id="PTHR45138">
    <property type="entry name" value="REGULATORY COMPONENTS OF SENSORY TRANSDUCTION SYSTEM"/>
    <property type="match status" value="1"/>
</dbReference>
<dbReference type="RefSeq" id="WP_052575367.1">
    <property type="nucleotide sequence ID" value="NZ_AVCK01000032.1"/>
</dbReference>
<feature type="transmembrane region" description="Helical" evidence="5">
    <location>
        <begin position="55"/>
        <end position="75"/>
    </location>
</feature>
<dbReference type="NCBIfam" id="TIGR00254">
    <property type="entry name" value="GGDEF"/>
    <property type="match status" value="1"/>
</dbReference>
<dbReference type="GO" id="GO:0005886">
    <property type="term" value="C:plasma membrane"/>
    <property type="evidence" value="ECO:0007669"/>
    <property type="project" value="TreeGrafter"/>
</dbReference>
<dbReference type="PANTHER" id="PTHR45138:SF9">
    <property type="entry name" value="DIGUANYLATE CYCLASE DGCM-RELATED"/>
    <property type="match status" value="1"/>
</dbReference>
<sequence length="363" mass="39281">MATSTPPVPGGADDRRGGHLRNLPRRTYRFRILGMGLAALPLVVVLDARDASWPYWAWAGFACLVWPHLAFVVAIRSRDPKLAELRNFLFDSLLAGSYAAVLHFNVLPSVLLMSMATADKVNAGIRGLWLRSLPAMAAGLVGAGLFTGFAFSPETTMPVVLACLPIMVIHSLAVSLSSYQLVRKVQRQNLQLEALNRTDALTGLDSRAYWQSQAEHQLHRRHAKGHDATLLLVDVDRFKDINDRHGHALGDDVLREVGQHVRRAALPGGHAGRLGGDEFAVALPAGAAAAAVVAEQLRRDVADLRFAKAPGLQVSISIGLATAADHDMELADWMETADRALYEAKREGRNRVAVLTSPAKPGA</sequence>
<evidence type="ECO:0000313" key="8">
    <source>
        <dbReference type="Proteomes" id="UP000029393"/>
    </source>
</evidence>
<protein>
    <recommendedName>
        <fullName evidence="2">diguanylate cyclase</fullName>
        <ecNumber evidence="2">2.7.7.65</ecNumber>
    </recommendedName>
</protein>
<dbReference type="CDD" id="cd01949">
    <property type="entry name" value="GGDEF"/>
    <property type="match status" value="1"/>
</dbReference>
<dbReference type="SMART" id="SM00267">
    <property type="entry name" value="GGDEF"/>
    <property type="match status" value="1"/>
</dbReference>
<dbReference type="SUPFAM" id="SSF55073">
    <property type="entry name" value="Nucleotide cyclase"/>
    <property type="match status" value="1"/>
</dbReference>
<organism evidence="7 8">
    <name type="scientific">Arenimonas metalli CF5-1</name>
    <dbReference type="NCBI Taxonomy" id="1384056"/>
    <lineage>
        <taxon>Bacteria</taxon>
        <taxon>Pseudomonadati</taxon>
        <taxon>Pseudomonadota</taxon>
        <taxon>Gammaproteobacteria</taxon>
        <taxon>Lysobacterales</taxon>
        <taxon>Lysobacteraceae</taxon>
        <taxon>Arenimonas</taxon>
    </lineage>
</organism>
<dbReference type="InterPro" id="IPR043128">
    <property type="entry name" value="Rev_trsase/Diguanyl_cyclase"/>
</dbReference>
<reference evidence="7 8" key="1">
    <citation type="submission" date="2013-09" db="EMBL/GenBank/DDBJ databases">
        <title>Genome sequencing of Arenimonas metalli.</title>
        <authorList>
            <person name="Chen F."/>
            <person name="Wang G."/>
        </authorList>
    </citation>
    <scope>NUCLEOTIDE SEQUENCE [LARGE SCALE GENOMIC DNA]</scope>
    <source>
        <strain evidence="7 8">CF5-1</strain>
    </source>
</reference>
<keyword evidence="5" id="KW-1133">Transmembrane helix</keyword>
<dbReference type="GO" id="GO:1902201">
    <property type="term" value="P:negative regulation of bacterial-type flagellum-dependent cell motility"/>
    <property type="evidence" value="ECO:0007669"/>
    <property type="project" value="TreeGrafter"/>
</dbReference>
<dbReference type="InterPro" id="IPR029787">
    <property type="entry name" value="Nucleotide_cyclase"/>
</dbReference>
<evidence type="ECO:0000259" key="6">
    <source>
        <dbReference type="PROSITE" id="PS50887"/>
    </source>
</evidence>
<dbReference type="EC" id="2.7.7.65" evidence="2"/>
<name>A0A091B2S7_9GAMM</name>
<comment type="cofactor">
    <cofactor evidence="1">
        <name>Mg(2+)</name>
        <dbReference type="ChEBI" id="CHEBI:18420"/>
    </cofactor>
</comment>
<dbReference type="eggNOG" id="COG3706">
    <property type="taxonomic scope" value="Bacteria"/>
</dbReference>
<keyword evidence="8" id="KW-1185">Reference proteome</keyword>
<evidence type="ECO:0000313" key="7">
    <source>
        <dbReference type="EMBL" id="KFN45194.1"/>
    </source>
</evidence>
<dbReference type="InterPro" id="IPR007894">
    <property type="entry name" value="MASE2"/>
</dbReference>
<comment type="catalytic activity">
    <reaction evidence="3">
        <text>2 GTP = 3',3'-c-di-GMP + 2 diphosphate</text>
        <dbReference type="Rhea" id="RHEA:24898"/>
        <dbReference type="ChEBI" id="CHEBI:33019"/>
        <dbReference type="ChEBI" id="CHEBI:37565"/>
        <dbReference type="ChEBI" id="CHEBI:58805"/>
        <dbReference type="EC" id="2.7.7.65"/>
    </reaction>
</comment>
<dbReference type="Gene3D" id="3.30.70.270">
    <property type="match status" value="1"/>
</dbReference>
<dbReference type="EMBL" id="AVCK01000032">
    <property type="protein sequence ID" value="KFN45194.1"/>
    <property type="molecule type" value="Genomic_DNA"/>
</dbReference>
<feature type="region of interest" description="Disordered" evidence="4">
    <location>
        <begin position="1"/>
        <end position="20"/>
    </location>
</feature>
<feature type="transmembrane region" description="Helical" evidence="5">
    <location>
        <begin position="128"/>
        <end position="151"/>
    </location>
</feature>
<comment type="caution">
    <text evidence="7">The sequence shown here is derived from an EMBL/GenBank/DDBJ whole genome shotgun (WGS) entry which is preliminary data.</text>
</comment>
<dbReference type="InterPro" id="IPR000160">
    <property type="entry name" value="GGDEF_dom"/>
</dbReference>
<evidence type="ECO:0000256" key="2">
    <source>
        <dbReference type="ARBA" id="ARBA00012528"/>
    </source>
</evidence>
<dbReference type="FunFam" id="3.30.70.270:FF:000001">
    <property type="entry name" value="Diguanylate cyclase domain protein"/>
    <property type="match status" value="1"/>
</dbReference>
<dbReference type="PROSITE" id="PS50887">
    <property type="entry name" value="GGDEF"/>
    <property type="match status" value="1"/>
</dbReference>
<feature type="transmembrane region" description="Helical" evidence="5">
    <location>
        <begin position="95"/>
        <end position="116"/>
    </location>
</feature>
<evidence type="ECO:0000256" key="5">
    <source>
        <dbReference type="SAM" id="Phobius"/>
    </source>
</evidence>
<gene>
    <name evidence="7" type="ORF">N787_13450</name>
</gene>
<accession>A0A091B2S7</accession>
<dbReference type="Pfam" id="PF00990">
    <property type="entry name" value="GGDEF"/>
    <property type="match status" value="1"/>
</dbReference>
<dbReference type="OrthoDB" id="9803824at2"/>
<feature type="domain" description="GGDEF" evidence="6">
    <location>
        <begin position="226"/>
        <end position="357"/>
    </location>
</feature>
<dbReference type="PATRIC" id="fig|1384056.3.peg.2011"/>
<dbReference type="Pfam" id="PF05230">
    <property type="entry name" value="MASE2"/>
    <property type="match status" value="1"/>
</dbReference>
<dbReference type="AlphaFoldDB" id="A0A091B2S7"/>
<proteinExistence type="predicted"/>
<dbReference type="GO" id="GO:0043709">
    <property type="term" value="P:cell adhesion involved in single-species biofilm formation"/>
    <property type="evidence" value="ECO:0007669"/>
    <property type="project" value="TreeGrafter"/>
</dbReference>
<dbReference type="STRING" id="1384056.N787_13450"/>
<evidence type="ECO:0000256" key="4">
    <source>
        <dbReference type="SAM" id="MobiDB-lite"/>
    </source>
</evidence>
<feature type="transmembrane region" description="Helical" evidence="5">
    <location>
        <begin position="157"/>
        <end position="182"/>
    </location>
</feature>
<evidence type="ECO:0000256" key="3">
    <source>
        <dbReference type="ARBA" id="ARBA00034247"/>
    </source>
</evidence>